<dbReference type="InterPro" id="IPR055832">
    <property type="entry name" value="DUF7409"/>
</dbReference>
<dbReference type="Proteomes" id="UP000054387">
    <property type="component" value="Unassembled WGS sequence"/>
</dbReference>
<feature type="domain" description="DUF7409" evidence="2">
    <location>
        <begin position="16"/>
        <end position="62"/>
    </location>
</feature>
<keyword evidence="4" id="KW-1185">Reference proteome</keyword>
<proteinExistence type="predicted"/>
<dbReference type="EMBL" id="LOPU01000018">
    <property type="protein sequence ID" value="KTG10268.1"/>
    <property type="molecule type" value="Genomic_DNA"/>
</dbReference>
<organism evidence="3 4">
    <name type="scientific">Haloprofundus marisrubri</name>
    <dbReference type="NCBI Taxonomy" id="1514971"/>
    <lineage>
        <taxon>Archaea</taxon>
        <taxon>Methanobacteriati</taxon>
        <taxon>Methanobacteriota</taxon>
        <taxon>Stenosarchaea group</taxon>
        <taxon>Halobacteria</taxon>
        <taxon>Halobacteriales</taxon>
        <taxon>Haloferacaceae</taxon>
        <taxon>Haloprofundus</taxon>
    </lineage>
</organism>
<accession>A0A0W1RA00</accession>
<dbReference type="Gene3D" id="1.10.150.20">
    <property type="entry name" value="5' to 3' exonuclease, C-terminal subdomain"/>
    <property type="match status" value="1"/>
</dbReference>
<gene>
    <name evidence="3" type="ORF">AUR64_11855</name>
</gene>
<reference evidence="3 4" key="1">
    <citation type="submission" date="2015-12" db="EMBL/GenBank/DDBJ databases">
        <title>Haloprofundus marisrubri gen. nov., sp. nov., an extremely halophilic archaeon isolated from the Discovery deep brine-seawater interface in the Red Sea.</title>
        <authorList>
            <person name="Zhang G."/>
            <person name="Stingl U."/>
            <person name="Rashid M."/>
        </authorList>
    </citation>
    <scope>NUCLEOTIDE SEQUENCE [LARGE SCALE GENOMIC DNA]</scope>
    <source>
        <strain evidence="3 4">SB9</strain>
    </source>
</reference>
<dbReference type="RefSeq" id="WP_058581622.1">
    <property type="nucleotide sequence ID" value="NZ_LOPU01000018.1"/>
</dbReference>
<evidence type="ECO:0000259" key="2">
    <source>
        <dbReference type="Pfam" id="PF24158"/>
    </source>
</evidence>
<feature type="region of interest" description="Disordered" evidence="1">
    <location>
        <begin position="96"/>
        <end position="159"/>
    </location>
</feature>
<protein>
    <recommendedName>
        <fullName evidence="2">DUF7409 domain-containing protein</fullName>
    </recommendedName>
</protein>
<sequence>MADCPESKNVRALLALHHVGPKTARALDAADVSADDVRRKRVSYTELVDAEVHPGVAARIRRSHSLSWSFESSGADLERRSAQVRGLGDAERAWVAASSGDWEAHDPPESSDSADDAGSPVDDDAADGDEWPRRLPTVVTAETDGSGESTAAEAAWRAQSRPTPLTVLDCVDDDDATTLAEAGIVSVRSLTTANPDHVADVLELEAAVVRRWYDAARRHREQ</sequence>
<comment type="caution">
    <text evidence="3">The sequence shown here is derived from an EMBL/GenBank/DDBJ whole genome shotgun (WGS) entry which is preliminary data.</text>
</comment>
<dbReference type="Pfam" id="PF24158">
    <property type="entry name" value="DUF7409"/>
    <property type="match status" value="1"/>
</dbReference>
<evidence type="ECO:0000256" key="1">
    <source>
        <dbReference type="SAM" id="MobiDB-lite"/>
    </source>
</evidence>
<dbReference type="InterPro" id="IPR010995">
    <property type="entry name" value="DNA_repair_Rad51/TF_NusA_a-hlx"/>
</dbReference>
<dbReference type="OrthoDB" id="170608at2157"/>
<evidence type="ECO:0000313" key="3">
    <source>
        <dbReference type="EMBL" id="KTG10268.1"/>
    </source>
</evidence>
<dbReference type="GO" id="GO:0000166">
    <property type="term" value="F:nucleotide binding"/>
    <property type="evidence" value="ECO:0007669"/>
    <property type="project" value="InterPro"/>
</dbReference>
<evidence type="ECO:0000313" key="4">
    <source>
        <dbReference type="Proteomes" id="UP000054387"/>
    </source>
</evidence>
<dbReference type="STRING" id="1514971.AUR64_11855"/>
<dbReference type="AlphaFoldDB" id="A0A0W1RA00"/>
<dbReference type="SUPFAM" id="SSF47794">
    <property type="entry name" value="Rad51 N-terminal domain-like"/>
    <property type="match status" value="1"/>
</dbReference>
<name>A0A0W1RA00_9EURY</name>